<comment type="subcellular location">
    <subcellularLocation>
        <location evidence="3">Cell membrane</location>
        <topology evidence="3">Multi-pass membrane protein</topology>
    </subcellularLocation>
    <subcellularLocation>
        <location evidence="2">Mitochondrion inner membrane</location>
        <topology evidence="2">Multi-pass membrane protein</topology>
    </subcellularLocation>
</comment>
<dbReference type="InterPro" id="IPR008509">
    <property type="entry name" value="MOT2/MFSD5"/>
</dbReference>
<dbReference type="Gene3D" id="1.50.40.10">
    <property type="entry name" value="Mitochondrial carrier domain"/>
    <property type="match status" value="1"/>
</dbReference>
<feature type="transmembrane region" description="Helical" evidence="18">
    <location>
        <begin position="386"/>
        <end position="406"/>
    </location>
</feature>
<dbReference type="GeneID" id="25726668"/>
<feature type="repeat" description="Solcar" evidence="17">
    <location>
        <begin position="7"/>
        <end position="89"/>
    </location>
</feature>
<evidence type="ECO:0000256" key="6">
    <source>
        <dbReference type="ARBA" id="ARBA00022448"/>
    </source>
</evidence>
<evidence type="ECO:0000256" key="5">
    <source>
        <dbReference type="ARBA" id="ARBA00021242"/>
    </source>
</evidence>
<dbReference type="Proteomes" id="UP000054498">
    <property type="component" value="Unassembled WGS sequence"/>
</dbReference>
<feature type="transmembrane region" description="Helical" evidence="18">
    <location>
        <begin position="298"/>
        <end position="319"/>
    </location>
</feature>
<evidence type="ECO:0000256" key="7">
    <source>
        <dbReference type="ARBA" id="ARBA00022475"/>
    </source>
</evidence>
<feature type="transmembrane region" description="Helical" evidence="18">
    <location>
        <begin position="352"/>
        <end position="374"/>
    </location>
</feature>
<evidence type="ECO:0000256" key="13">
    <source>
        <dbReference type="ARBA" id="ARBA00023128"/>
    </source>
</evidence>
<keyword evidence="13" id="KW-0496">Mitochondrion</keyword>
<keyword evidence="20" id="KW-1185">Reference proteome</keyword>
<protein>
    <recommendedName>
        <fullName evidence="5">Molybdate-anion transporter</fullName>
    </recommendedName>
    <alternativeName>
        <fullName evidence="15">Major facilitator superfamily domain-containing protein 5</fullName>
    </alternativeName>
    <alternativeName>
        <fullName evidence="16">Molybdate transporter 2 homolog</fullName>
    </alternativeName>
</protein>
<keyword evidence="7" id="KW-1003">Cell membrane</keyword>
<dbReference type="PANTHER" id="PTHR23516:SF1">
    <property type="entry name" value="MOLYBDATE-ANION TRANSPORTER"/>
    <property type="match status" value="1"/>
</dbReference>
<keyword evidence="14 17" id="KW-0472">Membrane</keyword>
<keyword evidence="6" id="KW-0813">Transport</keyword>
<feature type="transmembrane region" description="Helical" evidence="18">
    <location>
        <begin position="202"/>
        <end position="222"/>
    </location>
</feature>
<accession>A0A0D2LM39</accession>
<feature type="transmembrane region" description="Helical" evidence="18">
    <location>
        <begin position="643"/>
        <end position="663"/>
    </location>
</feature>
<feature type="transmembrane region" description="Helical" evidence="18">
    <location>
        <begin position="442"/>
        <end position="464"/>
    </location>
</feature>
<evidence type="ECO:0000256" key="17">
    <source>
        <dbReference type="PROSITE-ProRule" id="PRU00282"/>
    </source>
</evidence>
<dbReference type="PANTHER" id="PTHR23516">
    <property type="entry name" value="SAM (S-ADENOSYL METHIONINE) TRANSPORTER"/>
    <property type="match status" value="1"/>
</dbReference>
<evidence type="ECO:0000256" key="16">
    <source>
        <dbReference type="ARBA" id="ARBA00032555"/>
    </source>
</evidence>
<evidence type="ECO:0000313" key="19">
    <source>
        <dbReference type="EMBL" id="KIZ07414.1"/>
    </source>
</evidence>
<keyword evidence="10" id="KW-0999">Mitochondrion inner membrane</keyword>
<comment type="function">
    <text evidence="1">Mediates high-affinity intracellular uptake of the rare oligo-element molybdenum.</text>
</comment>
<evidence type="ECO:0000256" key="8">
    <source>
        <dbReference type="ARBA" id="ARBA00022692"/>
    </source>
</evidence>
<feature type="repeat" description="Solcar" evidence="17">
    <location>
        <begin position="99"/>
        <end position="190"/>
    </location>
</feature>
<feature type="transmembrane region" description="Helical" evidence="18">
    <location>
        <begin position="511"/>
        <end position="529"/>
    </location>
</feature>
<dbReference type="GO" id="GO:0006811">
    <property type="term" value="P:monoatomic ion transport"/>
    <property type="evidence" value="ECO:0007669"/>
    <property type="project" value="UniProtKB-KW"/>
</dbReference>
<feature type="transmembrane region" description="Helical" evidence="18">
    <location>
        <begin position="670"/>
        <end position="689"/>
    </location>
</feature>
<dbReference type="STRING" id="145388.A0A0D2LM39"/>
<sequence length="766" mass="80713">MADNPIWKATKPFVNGGLSGMAATCIIQPIDMVKVRIQLGAKGGPITVAKDIIAKDGFGSLYKGLNAGLLRQATYTTARLGIFSIISEKAKEYNKGKPIPLWQKAACGLTAGGLGALVGTPADLTLIRMQADSTLPVEHRRNYKGVTDAMTRIVKEDGVGGLFRGGGPTVVRAMALNMGMLASNDQAKEMLEAAGFEKGGQVAVIGSATIAGFFASVCSLPFDFIKTRLQKMTPNPDGSMPYKGPVDCAAQTLRNEGPLAFYTGFPTFFARIAPHVVFTLVFLDALPKIQKQYVRKLGFAHLCSFYWLTFAAFFVPAVALELGHGSGLFGGKGATGGSARAGRDYARFRDNYLVVFALMMAGDWMQGPYIYHLYEHYGFSVRDIGRLFIMGFASSAVFGTVAGALADKYGRKRASLLYVLTYSASCATKHSSSYDVLLLGRLLGGVSTSLLFSVFEAWAVAAHLNRGFDESLLADLFTRAVMLGNGIMAIASGLVGSWLVQGLGLGPVAPFDAAILVMLVGGAIVACTWDENRGAAGEEGGGSLTRQFYCAAVTIAKDERVALLGVMQALFEASMYTFVFLWTPALNPHTYVPAVHTSPDASAALSTATMRALAPDGRSLASAGAALSAEGGGGSSPQLPHGLVFAIFMTASMVGTALAGRLMATWRLEVVLQGVFWAGAALMSVPVMYHTRVADHALPRDVFEGETHPLEAHHQGSPSPGLAGADLPPAQLDAGGRVQLLAFCGFEVDGLGVGWGEGAVDASDCT</sequence>
<keyword evidence="11 18" id="KW-1133">Transmembrane helix</keyword>
<dbReference type="InterPro" id="IPR018108">
    <property type="entry name" value="MCP_transmembrane"/>
</dbReference>
<evidence type="ECO:0000256" key="14">
    <source>
        <dbReference type="ARBA" id="ARBA00023136"/>
    </source>
</evidence>
<keyword evidence="8 17" id="KW-0812">Transmembrane</keyword>
<dbReference type="InterPro" id="IPR023395">
    <property type="entry name" value="MCP_dom_sf"/>
</dbReference>
<dbReference type="PROSITE" id="PS50920">
    <property type="entry name" value="SOLCAR"/>
    <property type="match status" value="3"/>
</dbReference>
<dbReference type="SUPFAM" id="SSF103473">
    <property type="entry name" value="MFS general substrate transporter"/>
    <property type="match status" value="1"/>
</dbReference>
<feature type="transmembrane region" description="Helical" evidence="18">
    <location>
        <begin position="476"/>
        <end position="499"/>
    </location>
</feature>
<keyword evidence="12" id="KW-0406">Ion transport</keyword>
<dbReference type="GO" id="GO:0015098">
    <property type="term" value="F:molybdate ion transmembrane transporter activity"/>
    <property type="evidence" value="ECO:0007669"/>
    <property type="project" value="InterPro"/>
</dbReference>
<evidence type="ECO:0000256" key="11">
    <source>
        <dbReference type="ARBA" id="ARBA00022989"/>
    </source>
</evidence>
<dbReference type="Pfam" id="PF05631">
    <property type="entry name" value="MFS_5"/>
    <property type="match status" value="2"/>
</dbReference>
<evidence type="ECO:0000256" key="1">
    <source>
        <dbReference type="ARBA" id="ARBA00003019"/>
    </source>
</evidence>
<evidence type="ECO:0000256" key="4">
    <source>
        <dbReference type="ARBA" id="ARBA00006375"/>
    </source>
</evidence>
<proteinExistence type="inferred from homology"/>
<dbReference type="KEGG" id="mng:MNEG_0550"/>
<dbReference type="Gene3D" id="1.20.1250.20">
    <property type="entry name" value="MFS general substrate transporter like domains"/>
    <property type="match status" value="1"/>
</dbReference>
<name>A0A0D2LM39_9CHLO</name>
<dbReference type="RefSeq" id="XP_013906433.1">
    <property type="nucleotide sequence ID" value="XM_014050979.1"/>
</dbReference>
<evidence type="ECO:0000256" key="12">
    <source>
        <dbReference type="ARBA" id="ARBA00023065"/>
    </source>
</evidence>
<evidence type="ECO:0000256" key="3">
    <source>
        <dbReference type="ARBA" id="ARBA00004651"/>
    </source>
</evidence>
<dbReference type="InterPro" id="IPR036259">
    <property type="entry name" value="MFS_trans_sf"/>
</dbReference>
<dbReference type="EMBL" id="KK100264">
    <property type="protein sequence ID" value="KIZ07414.1"/>
    <property type="molecule type" value="Genomic_DNA"/>
</dbReference>
<gene>
    <name evidence="19" type="ORF">MNEG_0550</name>
</gene>
<comment type="similarity">
    <text evidence="4">Belongs to the mitochondrial carrier (TC 2.A.29) family.</text>
</comment>
<evidence type="ECO:0000256" key="2">
    <source>
        <dbReference type="ARBA" id="ARBA00004448"/>
    </source>
</evidence>
<dbReference type="FunFam" id="1.50.40.10:FF:000009">
    <property type="entry name" value="Mitochondrial 2-oxoglutarate/malate carrier protein"/>
    <property type="match status" value="1"/>
</dbReference>
<dbReference type="GO" id="GO:0005743">
    <property type="term" value="C:mitochondrial inner membrane"/>
    <property type="evidence" value="ECO:0007669"/>
    <property type="project" value="UniProtKB-SubCell"/>
</dbReference>
<evidence type="ECO:0000256" key="15">
    <source>
        <dbReference type="ARBA" id="ARBA00030646"/>
    </source>
</evidence>
<dbReference type="AlphaFoldDB" id="A0A0D2LM39"/>
<evidence type="ECO:0000313" key="20">
    <source>
        <dbReference type="Proteomes" id="UP000054498"/>
    </source>
</evidence>
<evidence type="ECO:0000256" key="18">
    <source>
        <dbReference type="SAM" id="Phobius"/>
    </source>
</evidence>
<dbReference type="OrthoDB" id="756301at2759"/>
<evidence type="ECO:0000256" key="10">
    <source>
        <dbReference type="ARBA" id="ARBA00022792"/>
    </source>
</evidence>
<evidence type="ECO:0000256" key="9">
    <source>
        <dbReference type="ARBA" id="ARBA00022737"/>
    </source>
</evidence>
<organism evidence="19 20">
    <name type="scientific">Monoraphidium neglectum</name>
    <dbReference type="NCBI Taxonomy" id="145388"/>
    <lineage>
        <taxon>Eukaryota</taxon>
        <taxon>Viridiplantae</taxon>
        <taxon>Chlorophyta</taxon>
        <taxon>core chlorophytes</taxon>
        <taxon>Chlorophyceae</taxon>
        <taxon>CS clade</taxon>
        <taxon>Sphaeropleales</taxon>
        <taxon>Selenastraceae</taxon>
        <taxon>Monoraphidium</taxon>
    </lineage>
</organism>
<feature type="transmembrane region" description="Helical" evidence="18">
    <location>
        <begin position="561"/>
        <end position="582"/>
    </location>
</feature>
<keyword evidence="9" id="KW-0677">Repeat</keyword>
<dbReference type="SUPFAM" id="SSF103506">
    <property type="entry name" value="Mitochondrial carrier"/>
    <property type="match status" value="1"/>
</dbReference>
<reference evidence="19 20" key="1">
    <citation type="journal article" date="2013" name="BMC Genomics">
        <title>Reconstruction of the lipid metabolism for the microalga Monoraphidium neglectum from its genome sequence reveals characteristics suitable for biofuel production.</title>
        <authorList>
            <person name="Bogen C."/>
            <person name="Al-Dilaimi A."/>
            <person name="Albersmeier A."/>
            <person name="Wichmann J."/>
            <person name="Grundmann M."/>
            <person name="Rupp O."/>
            <person name="Lauersen K.J."/>
            <person name="Blifernez-Klassen O."/>
            <person name="Kalinowski J."/>
            <person name="Goesmann A."/>
            <person name="Mussgnug J.H."/>
            <person name="Kruse O."/>
        </authorList>
    </citation>
    <scope>NUCLEOTIDE SEQUENCE [LARGE SCALE GENOMIC DNA]</scope>
    <source>
        <strain evidence="19 20">SAG 48.87</strain>
    </source>
</reference>
<dbReference type="Pfam" id="PF00153">
    <property type="entry name" value="Mito_carr"/>
    <property type="match status" value="3"/>
</dbReference>
<dbReference type="GO" id="GO:0005886">
    <property type="term" value="C:plasma membrane"/>
    <property type="evidence" value="ECO:0007669"/>
    <property type="project" value="UniProtKB-SubCell"/>
</dbReference>
<feature type="repeat" description="Solcar" evidence="17">
    <location>
        <begin position="199"/>
        <end position="289"/>
    </location>
</feature>